<evidence type="ECO:0000313" key="1">
    <source>
        <dbReference type="EMBL" id="CAG5032581.1"/>
    </source>
</evidence>
<comment type="caution">
    <text evidence="1">The sequence shown here is derived from an EMBL/GenBank/DDBJ whole genome shotgun (WGS) entry which is preliminary data.</text>
</comment>
<dbReference type="Proteomes" id="UP000691718">
    <property type="component" value="Unassembled WGS sequence"/>
</dbReference>
<organism evidence="1 2">
    <name type="scientific">Parnassius apollo</name>
    <name type="common">Apollo butterfly</name>
    <name type="synonym">Papilio apollo</name>
    <dbReference type="NCBI Taxonomy" id="110799"/>
    <lineage>
        <taxon>Eukaryota</taxon>
        <taxon>Metazoa</taxon>
        <taxon>Ecdysozoa</taxon>
        <taxon>Arthropoda</taxon>
        <taxon>Hexapoda</taxon>
        <taxon>Insecta</taxon>
        <taxon>Pterygota</taxon>
        <taxon>Neoptera</taxon>
        <taxon>Endopterygota</taxon>
        <taxon>Lepidoptera</taxon>
        <taxon>Glossata</taxon>
        <taxon>Ditrysia</taxon>
        <taxon>Papilionoidea</taxon>
        <taxon>Papilionidae</taxon>
        <taxon>Parnassiinae</taxon>
        <taxon>Parnassini</taxon>
        <taxon>Parnassius</taxon>
        <taxon>Parnassius</taxon>
    </lineage>
</organism>
<sequence length="235" mass="26462">MLTMKTEIEGIKSTYATLECVNELRTEVYQLKTDSPSPASAFKMNMKRGAWLDSGPMGLSHDYDMLPNEISTKNINELFIIKSPSTQSEKLRVERHKPTENKLNGRQRLSVKRTQASALAGCCEGGVRSIVNQEANTQSGPAVTLHSSSTNLQLEEQMTTTDKAGDTCALETCKPERSQNINSEDWQKMVYRKKQNKYRYVGKSGIARDLECTFRAADRKIPMFITNVNVKKKKT</sequence>
<gene>
    <name evidence="1" type="ORF">PAPOLLO_LOCUS19925</name>
</gene>
<name>A0A8S3XQQ3_PARAO</name>
<dbReference type="AlphaFoldDB" id="A0A8S3XQQ3"/>
<dbReference type="OrthoDB" id="7362285at2759"/>
<protein>
    <submittedName>
        <fullName evidence="1">(apollo) hypothetical protein</fullName>
    </submittedName>
</protein>
<dbReference type="EMBL" id="CAJQZP010001232">
    <property type="protein sequence ID" value="CAG5032581.1"/>
    <property type="molecule type" value="Genomic_DNA"/>
</dbReference>
<evidence type="ECO:0000313" key="2">
    <source>
        <dbReference type="Proteomes" id="UP000691718"/>
    </source>
</evidence>
<keyword evidence="2" id="KW-1185">Reference proteome</keyword>
<accession>A0A8S3XQQ3</accession>
<reference evidence="1" key="1">
    <citation type="submission" date="2021-04" db="EMBL/GenBank/DDBJ databases">
        <authorList>
            <person name="Tunstrom K."/>
        </authorList>
    </citation>
    <scope>NUCLEOTIDE SEQUENCE</scope>
</reference>
<proteinExistence type="predicted"/>